<dbReference type="Pfam" id="PF13476">
    <property type="entry name" value="AAA_23"/>
    <property type="match status" value="1"/>
</dbReference>
<accession>A0A0F8ZHT7</accession>
<dbReference type="PANTHER" id="PTHR32114:SF2">
    <property type="entry name" value="ABC TRANSPORTER ABCH.3"/>
    <property type="match status" value="1"/>
</dbReference>
<gene>
    <name evidence="2" type="ORF">LCGC14_3033350</name>
</gene>
<name>A0A0F8ZHT7_9ZZZZ</name>
<dbReference type="InterPro" id="IPR038729">
    <property type="entry name" value="Rad50/SbcC_AAA"/>
</dbReference>
<evidence type="ECO:0000313" key="2">
    <source>
        <dbReference type="EMBL" id="KKK59541.1"/>
    </source>
</evidence>
<organism evidence="2">
    <name type="scientific">marine sediment metagenome</name>
    <dbReference type="NCBI Taxonomy" id="412755"/>
    <lineage>
        <taxon>unclassified sequences</taxon>
        <taxon>metagenomes</taxon>
        <taxon>ecological metagenomes</taxon>
    </lineage>
</organism>
<dbReference type="GO" id="GO:0016887">
    <property type="term" value="F:ATP hydrolysis activity"/>
    <property type="evidence" value="ECO:0007669"/>
    <property type="project" value="InterPro"/>
</dbReference>
<dbReference type="GO" id="GO:0006302">
    <property type="term" value="P:double-strand break repair"/>
    <property type="evidence" value="ECO:0007669"/>
    <property type="project" value="InterPro"/>
</dbReference>
<dbReference type="SUPFAM" id="SSF52540">
    <property type="entry name" value="P-loop containing nucleoside triphosphate hydrolases"/>
    <property type="match status" value="1"/>
</dbReference>
<dbReference type="Gene3D" id="3.40.50.300">
    <property type="entry name" value="P-loop containing nucleotide triphosphate hydrolases"/>
    <property type="match status" value="1"/>
</dbReference>
<feature type="domain" description="Rad50/SbcC-type AAA" evidence="1">
    <location>
        <begin position="7"/>
        <end position="157"/>
    </location>
</feature>
<dbReference type="AlphaFoldDB" id="A0A0F8ZHT7"/>
<comment type="caution">
    <text evidence="2">The sequence shown here is derived from an EMBL/GenBank/DDBJ whole genome shotgun (WGS) entry which is preliminary data.</text>
</comment>
<dbReference type="PANTHER" id="PTHR32114">
    <property type="entry name" value="ABC TRANSPORTER ABCH.3"/>
    <property type="match status" value="1"/>
</dbReference>
<dbReference type="EMBL" id="LAZR01063427">
    <property type="protein sequence ID" value="KKK59541.1"/>
    <property type="molecule type" value="Genomic_DNA"/>
</dbReference>
<protein>
    <recommendedName>
        <fullName evidence="1">Rad50/SbcC-type AAA domain-containing protein</fullName>
    </recommendedName>
</protein>
<dbReference type="InterPro" id="IPR027417">
    <property type="entry name" value="P-loop_NTPase"/>
</dbReference>
<sequence>MRPLIITVYNFLPFYGETTVDLREVGAAVISGKNETGKSSYFIDSILFVLYGHARKKQEGLIHDLADNMWVRLFFRHQNKYFVVQRSIARNKQQKLSLYQVQAIDKAEDLARGTDLTERLLTLTQEKLEAIVGVSYDLLLATSIAQQEDINLFLKMQPAQREQV</sequence>
<reference evidence="2" key="1">
    <citation type="journal article" date="2015" name="Nature">
        <title>Complex archaea that bridge the gap between prokaryotes and eukaryotes.</title>
        <authorList>
            <person name="Spang A."/>
            <person name="Saw J.H."/>
            <person name="Jorgensen S.L."/>
            <person name="Zaremba-Niedzwiedzka K."/>
            <person name="Martijn J."/>
            <person name="Lind A.E."/>
            <person name="van Eijk R."/>
            <person name="Schleper C."/>
            <person name="Guy L."/>
            <person name="Ettema T.J."/>
        </authorList>
    </citation>
    <scope>NUCLEOTIDE SEQUENCE</scope>
</reference>
<proteinExistence type="predicted"/>
<evidence type="ECO:0000259" key="1">
    <source>
        <dbReference type="Pfam" id="PF13476"/>
    </source>
</evidence>